<feature type="region of interest" description="Disordered" evidence="1">
    <location>
        <begin position="582"/>
        <end position="602"/>
    </location>
</feature>
<evidence type="ECO:0000259" key="2">
    <source>
        <dbReference type="SMART" id="SM00343"/>
    </source>
</evidence>
<dbReference type="EMBL" id="WJBH02000009">
    <property type="protein sequence ID" value="KAI9553286.1"/>
    <property type="molecule type" value="Genomic_DNA"/>
</dbReference>
<dbReference type="AlphaFoldDB" id="A0AAD5KZY2"/>
<proteinExistence type="predicted"/>
<protein>
    <recommendedName>
        <fullName evidence="2">CCHC-type domain-containing protein</fullName>
    </recommendedName>
</protein>
<feature type="region of interest" description="Disordered" evidence="1">
    <location>
        <begin position="170"/>
        <end position="214"/>
    </location>
</feature>
<dbReference type="InterPro" id="IPR001878">
    <property type="entry name" value="Znf_CCHC"/>
</dbReference>
<dbReference type="GO" id="GO:0008270">
    <property type="term" value="F:zinc ion binding"/>
    <property type="evidence" value="ECO:0007669"/>
    <property type="project" value="InterPro"/>
</dbReference>
<dbReference type="PANTHER" id="PTHR47331">
    <property type="entry name" value="PHD-TYPE DOMAIN-CONTAINING PROTEIN"/>
    <property type="match status" value="1"/>
</dbReference>
<feature type="domain" description="CCHC-type" evidence="2">
    <location>
        <begin position="507"/>
        <end position="524"/>
    </location>
</feature>
<gene>
    <name evidence="3" type="ORF">GHT06_021183</name>
</gene>
<feature type="domain" description="CCHC-type" evidence="2">
    <location>
        <begin position="542"/>
        <end position="558"/>
    </location>
</feature>
<name>A0AAD5KZY2_9CRUS</name>
<dbReference type="PANTHER" id="PTHR47331:SF1">
    <property type="entry name" value="GAG-LIKE PROTEIN"/>
    <property type="match status" value="1"/>
</dbReference>
<evidence type="ECO:0000256" key="1">
    <source>
        <dbReference type="SAM" id="MobiDB-lite"/>
    </source>
</evidence>
<feature type="compositionally biased region" description="Polar residues" evidence="1">
    <location>
        <begin position="454"/>
        <end position="463"/>
    </location>
</feature>
<dbReference type="GO" id="GO:0003676">
    <property type="term" value="F:nucleic acid binding"/>
    <property type="evidence" value="ECO:0007669"/>
    <property type="project" value="InterPro"/>
</dbReference>
<dbReference type="InterPro" id="IPR005312">
    <property type="entry name" value="DUF1759"/>
</dbReference>
<reference evidence="3 4" key="1">
    <citation type="submission" date="2022-05" db="EMBL/GenBank/DDBJ databases">
        <title>A multi-omics perspective on studying reproductive biology in Daphnia sinensis.</title>
        <authorList>
            <person name="Jia J."/>
        </authorList>
    </citation>
    <scope>NUCLEOTIDE SEQUENCE [LARGE SCALE GENOMIC DNA]</scope>
    <source>
        <strain evidence="3 4">WSL</strain>
    </source>
</reference>
<feature type="compositionally biased region" description="Basic and acidic residues" evidence="1">
    <location>
        <begin position="170"/>
        <end position="194"/>
    </location>
</feature>
<feature type="region of interest" description="Disordered" evidence="1">
    <location>
        <begin position="443"/>
        <end position="463"/>
    </location>
</feature>
<dbReference type="Proteomes" id="UP000820818">
    <property type="component" value="Linkage Group LG9"/>
</dbReference>
<sequence>MSDSEHDESSLSPELAKSLRKLCRSKFTKLCTAIEAGIAASKNIAVLEEQKETLIELYEECMRLHSKYSAAIIAGPDGPDKERAENWATALHDSYKKIFGEIDTYVKMKIAETTLAAQQLLEIKAANTTQQLLNAQKALSEAQTATAVQKQKEALKRRYEMEDEEIAKKRMAEDEARAAERDRLVQKPREKDTPRTSTPNKDLGKKTTDQPDLSFIENEISTCRKYNNTGRQDASTIPNAVDAWIFLPFQPVTPLSGGADAMVTMAMLAKMKPFGGEPRDWPVFIQTVKSMVHDVFPADIQRLTMLSTMLSPHLKEGMSQIFVTPQAYRAALIELHRKYGHPHLVVRSYIQHLMAIQLCRGGKELETFSSQLHGAVATLDAAGYGHELESSVALEGLVTKLPDSLLSRWGRQVTRLFPRIPTLRDLDAWLELELMGMKNVQSARPTAPEAPAVNTPSQYSNRNQQERATYWNRQGNQTPYRSTTQQNHAALLPTVNAINADQSYTSKCKVCNEEPGHALERCTRFTEMTVDQRAQMVWDLENCFRCLGRNHLSRDCKKENLRCTVPNCNSSAHHTMIHDAARISTQSNRAYMGGRSKRSQKQ</sequence>
<organism evidence="3 4">
    <name type="scientific">Daphnia sinensis</name>
    <dbReference type="NCBI Taxonomy" id="1820382"/>
    <lineage>
        <taxon>Eukaryota</taxon>
        <taxon>Metazoa</taxon>
        <taxon>Ecdysozoa</taxon>
        <taxon>Arthropoda</taxon>
        <taxon>Crustacea</taxon>
        <taxon>Branchiopoda</taxon>
        <taxon>Diplostraca</taxon>
        <taxon>Cladocera</taxon>
        <taxon>Anomopoda</taxon>
        <taxon>Daphniidae</taxon>
        <taxon>Daphnia</taxon>
        <taxon>Daphnia similis group</taxon>
    </lineage>
</organism>
<comment type="caution">
    <text evidence="3">The sequence shown here is derived from an EMBL/GenBank/DDBJ whole genome shotgun (WGS) entry which is preliminary data.</text>
</comment>
<accession>A0AAD5KZY2</accession>
<evidence type="ECO:0000313" key="4">
    <source>
        <dbReference type="Proteomes" id="UP000820818"/>
    </source>
</evidence>
<dbReference type="Pfam" id="PF03564">
    <property type="entry name" value="DUF1759"/>
    <property type="match status" value="1"/>
</dbReference>
<dbReference type="SMART" id="SM00343">
    <property type="entry name" value="ZnF_C2HC"/>
    <property type="match status" value="2"/>
</dbReference>
<evidence type="ECO:0000313" key="3">
    <source>
        <dbReference type="EMBL" id="KAI9553286.1"/>
    </source>
</evidence>
<keyword evidence="4" id="KW-1185">Reference proteome</keyword>